<evidence type="ECO:0000256" key="5">
    <source>
        <dbReference type="ARBA" id="ARBA00022967"/>
    </source>
</evidence>
<feature type="domain" description="ABC transporter" evidence="7">
    <location>
        <begin position="5"/>
        <end position="249"/>
    </location>
</feature>
<protein>
    <recommendedName>
        <fullName evidence="7">ABC transporter domain-containing protein</fullName>
    </recommendedName>
</protein>
<dbReference type="GO" id="GO:0015416">
    <property type="term" value="F:ABC-type phosphonate transporter activity"/>
    <property type="evidence" value="ECO:0007669"/>
    <property type="project" value="InterPro"/>
</dbReference>
<comment type="caution">
    <text evidence="8">The sequence shown here is derived from an EMBL/GenBank/DDBJ whole genome shotgun (WGS) entry which is preliminary data.</text>
</comment>
<dbReference type="PANTHER" id="PTHR43166">
    <property type="entry name" value="AMINO ACID IMPORT ATP-BINDING PROTEIN"/>
    <property type="match status" value="1"/>
</dbReference>
<dbReference type="InterPro" id="IPR027417">
    <property type="entry name" value="P-loop_NTPase"/>
</dbReference>
<dbReference type="SUPFAM" id="SSF52540">
    <property type="entry name" value="P-loop containing nucleoside triphosphate hydrolases"/>
    <property type="match status" value="1"/>
</dbReference>
<dbReference type="GO" id="GO:0016020">
    <property type="term" value="C:membrane"/>
    <property type="evidence" value="ECO:0007669"/>
    <property type="project" value="InterPro"/>
</dbReference>
<dbReference type="InterPro" id="IPR003593">
    <property type="entry name" value="AAA+_ATPase"/>
</dbReference>
<dbReference type="eggNOG" id="COG3638">
    <property type="taxonomic scope" value="Bacteria"/>
</dbReference>
<evidence type="ECO:0000256" key="2">
    <source>
        <dbReference type="ARBA" id="ARBA00022475"/>
    </source>
</evidence>
<dbReference type="PROSITE" id="PS00211">
    <property type="entry name" value="ABC_TRANSPORTER_1"/>
    <property type="match status" value="1"/>
</dbReference>
<dbReference type="RefSeq" id="WP_023051310.1">
    <property type="nucleotide sequence ID" value="NZ_CP173062.2"/>
</dbReference>
<evidence type="ECO:0000259" key="7">
    <source>
        <dbReference type="PROSITE" id="PS50893"/>
    </source>
</evidence>
<keyword evidence="2" id="KW-1003">Cell membrane</keyword>
<dbReference type="NCBIfam" id="TIGR02315">
    <property type="entry name" value="ABC_phnC"/>
    <property type="match status" value="1"/>
</dbReference>
<dbReference type="GO" id="GO:0005524">
    <property type="term" value="F:ATP binding"/>
    <property type="evidence" value="ECO:0007669"/>
    <property type="project" value="UniProtKB-KW"/>
</dbReference>
<evidence type="ECO:0000256" key="3">
    <source>
        <dbReference type="ARBA" id="ARBA00022741"/>
    </source>
</evidence>
<evidence type="ECO:0000313" key="9">
    <source>
        <dbReference type="Proteomes" id="UP000017081"/>
    </source>
</evidence>
<name>U7VA24_9FUSO</name>
<proteinExistence type="predicted"/>
<dbReference type="CDD" id="cd03256">
    <property type="entry name" value="ABC_PhnC_transporter"/>
    <property type="match status" value="1"/>
</dbReference>
<sequence>MNNIITIKDGVKSYNNSFLALNNINLSIKKGEFVAIIGSSGAGKSTLLRSINAMNPLSSGSVIFNGEDICKVSGGKLRKVRREIGMIFQHYNLIERLSVVQNVLHGRLGYMSDFKGFFELYSENDKTKALNILKRLGLEEHCYKKASELSGGQKQRVGISRALAQNPKLILADEPIASLDPKSSEIVMETLKNICLEDNITCIVNLHQVEFAKNYATRIIGMKNGVIVFDNTPENLTEEIINEIYGKNV</sequence>
<organism evidence="8 9">
    <name type="scientific">Cetobacterium somerae ATCC BAA-474</name>
    <dbReference type="NCBI Taxonomy" id="1319815"/>
    <lineage>
        <taxon>Bacteria</taxon>
        <taxon>Fusobacteriati</taxon>
        <taxon>Fusobacteriota</taxon>
        <taxon>Fusobacteriia</taxon>
        <taxon>Fusobacteriales</taxon>
        <taxon>Fusobacteriaceae</taxon>
        <taxon>Cetobacterium</taxon>
    </lineage>
</organism>
<evidence type="ECO:0000256" key="6">
    <source>
        <dbReference type="ARBA" id="ARBA00023136"/>
    </source>
</evidence>
<dbReference type="Proteomes" id="UP000017081">
    <property type="component" value="Unassembled WGS sequence"/>
</dbReference>
<evidence type="ECO:0000313" key="8">
    <source>
        <dbReference type="EMBL" id="ERT68385.1"/>
    </source>
</evidence>
<dbReference type="SMART" id="SM00382">
    <property type="entry name" value="AAA"/>
    <property type="match status" value="1"/>
</dbReference>
<evidence type="ECO:0000256" key="4">
    <source>
        <dbReference type="ARBA" id="ARBA00022840"/>
    </source>
</evidence>
<reference evidence="8 9" key="1">
    <citation type="submission" date="2013-08" db="EMBL/GenBank/DDBJ databases">
        <authorList>
            <person name="Weinstock G."/>
            <person name="Sodergren E."/>
            <person name="Wylie T."/>
            <person name="Fulton L."/>
            <person name="Fulton R."/>
            <person name="Fronick C."/>
            <person name="O'Laughlin M."/>
            <person name="Godfrey J."/>
            <person name="Miner T."/>
            <person name="Herter B."/>
            <person name="Appelbaum E."/>
            <person name="Cordes M."/>
            <person name="Lek S."/>
            <person name="Wollam A."/>
            <person name="Pepin K.H."/>
            <person name="Palsikar V.B."/>
            <person name="Mitreva M."/>
            <person name="Wilson R.K."/>
        </authorList>
    </citation>
    <scope>NUCLEOTIDE SEQUENCE [LARGE SCALE GENOMIC DNA]</scope>
    <source>
        <strain evidence="8 9">ATCC BAA-474</strain>
    </source>
</reference>
<dbReference type="Gene3D" id="3.40.50.300">
    <property type="entry name" value="P-loop containing nucleotide triphosphate hydrolases"/>
    <property type="match status" value="1"/>
</dbReference>
<dbReference type="PROSITE" id="PS50893">
    <property type="entry name" value="ABC_TRANSPORTER_2"/>
    <property type="match status" value="1"/>
</dbReference>
<gene>
    <name evidence="8" type="ORF">HMPREF0202_01774</name>
</gene>
<dbReference type="InterPro" id="IPR012693">
    <property type="entry name" value="ABC_transpr_PhnC"/>
</dbReference>
<dbReference type="InterPro" id="IPR050086">
    <property type="entry name" value="MetN_ABC_transporter-like"/>
</dbReference>
<dbReference type="EMBL" id="AXZF01000067">
    <property type="protein sequence ID" value="ERT68385.1"/>
    <property type="molecule type" value="Genomic_DNA"/>
</dbReference>
<evidence type="ECO:0000256" key="1">
    <source>
        <dbReference type="ARBA" id="ARBA00022448"/>
    </source>
</evidence>
<dbReference type="STRING" id="1319815.HMPREF0202_01774"/>
<keyword evidence="4" id="KW-0067">ATP-binding</keyword>
<dbReference type="AlphaFoldDB" id="U7VA24"/>
<keyword evidence="9" id="KW-1185">Reference proteome</keyword>
<dbReference type="InterPro" id="IPR017871">
    <property type="entry name" value="ABC_transporter-like_CS"/>
</dbReference>
<keyword evidence="6" id="KW-0472">Membrane</keyword>
<keyword evidence="5" id="KW-1278">Translocase</keyword>
<dbReference type="GO" id="GO:0016887">
    <property type="term" value="F:ATP hydrolysis activity"/>
    <property type="evidence" value="ECO:0007669"/>
    <property type="project" value="InterPro"/>
</dbReference>
<dbReference type="PANTHER" id="PTHR43166:SF6">
    <property type="entry name" value="PHOSPHONATES IMPORT ATP-BINDING PROTEIN PHNC"/>
    <property type="match status" value="1"/>
</dbReference>
<dbReference type="PATRIC" id="fig|1319815.3.peg.1714"/>
<keyword evidence="1" id="KW-0813">Transport</keyword>
<dbReference type="Pfam" id="PF00005">
    <property type="entry name" value="ABC_tran"/>
    <property type="match status" value="1"/>
</dbReference>
<accession>U7VA24</accession>
<dbReference type="InterPro" id="IPR003439">
    <property type="entry name" value="ABC_transporter-like_ATP-bd"/>
</dbReference>
<dbReference type="HOGENOM" id="CLU_000604_1_22_0"/>
<keyword evidence="3" id="KW-0547">Nucleotide-binding</keyword>